<dbReference type="GO" id="GO:0000938">
    <property type="term" value="C:GARP complex"/>
    <property type="evidence" value="ECO:0007669"/>
    <property type="project" value="InterPro"/>
</dbReference>
<organism evidence="1 2">
    <name type="scientific">Oesophagostomum dentatum</name>
    <name type="common">Nodular worm</name>
    <dbReference type="NCBI Taxonomy" id="61180"/>
    <lineage>
        <taxon>Eukaryota</taxon>
        <taxon>Metazoa</taxon>
        <taxon>Ecdysozoa</taxon>
        <taxon>Nematoda</taxon>
        <taxon>Chromadorea</taxon>
        <taxon>Rhabditida</taxon>
        <taxon>Rhabditina</taxon>
        <taxon>Rhabditomorpha</taxon>
        <taxon>Strongyloidea</taxon>
        <taxon>Strongylidae</taxon>
        <taxon>Oesophagostomum</taxon>
    </lineage>
</organism>
<sequence>MFQAIWNVFDSFLNVFINAQEKTLNEFLEGCANKIGSGNTSEVPSRECSMHAVPFSSSADMFLLLKKVTTECSKLSREPDALLKLTPDQQFLMCCILATAD</sequence>
<reference evidence="1 2" key="1">
    <citation type="submission" date="2014-03" db="EMBL/GenBank/DDBJ databases">
        <title>Draft genome of the hookworm Oesophagostomum dentatum.</title>
        <authorList>
            <person name="Mitreva M."/>
        </authorList>
    </citation>
    <scope>NUCLEOTIDE SEQUENCE [LARGE SCALE GENOMIC DNA]</scope>
    <source>
        <strain evidence="1 2">OD-Hann</strain>
    </source>
</reference>
<evidence type="ECO:0000313" key="2">
    <source>
        <dbReference type="Proteomes" id="UP000053660"/>
    </source>
</evidence>
<dbReference type="GO" id="GO:0042147">
    <property type="term" value="P:retrograde transport, endosome to Golgi"/>
    <property type="evidence" value="ECO:0007669"/>
    <property type="project" value="InterPro"/>
</dbReference>
<dbReference type="EMBL" id="KN549240">
    <property type="protein sequence ID" value="KHJ99152.1"/>
    <property type="molecule type" value="Genomic_DNA"/>
</dbReference>
<dbReference type="AlphaFoldDB" id="A0A0B1TTM3"/>
<evidence type="ECO:0000313" key="1">
    <source>
        <dbReference type="EMBL" id="KHJ99152.1"/>
    </source>
</evidence>
<proteinExistence type="predicted"/>
<accession>A0A0B1TTM3</accession>
<dbReference type="InterPro" id="IPR039766">
    <property type="entry name" value="Vps53"/>
</dbReference>
<dbReference type="OrthoDB" id="10261632at2759"/>
<protein>
    <submittedName>
        <fullName evidence="1">Uncharacterized protein</fullName>
    </submittedName>
</protein>
<gene>
    <name evidence="1" type="ORF">OESDEN_00860</name>
</gene>
<dbReference type="PANTHER" id="PTHR12820:SF0">
    <property type="entry name" value="VACUOLAR PROTEIN SORTING-ASSOCIATED PROTEIN 53 HOMOLOG"/>
    <property type="match status" value="1"/>
</dbReference>
<dbReference type="PANTHER" id="PTHR12820">
    <property type="entry name" value="VACUOLAR SORTING PROTEIN 53"/>
    <property type="match status" value="1"/>
</dbReference>
<keyword evidence="2" id="KW-1185">Reference proteome</keyword>
<name>A0A0B1TTM3_OESDE</name>
<dbReference type="GO" id="GO:0005829">
    <property type="term" value="C:cytosol"/>
    <property type="evidence" value="ECO:0007669"/>
    <property type="project" value="GOC"/>
</dbReference>
<dbReference type="Proteomes" id="UP000053660">
    <property type="component" value="Unassembled WGS sequence"/>
</dbReference>